<evidence type="ECO:0000256" key="1">
    <source>
        <dbReference type="SAM" id="Phobius"/>
    </source>
</evidence>
<reference evidence="3" key="1">
    <citation type="journal article" date="2014" name="Proc. Natl. Acad. Sci. U.S.A.">
        <title>Extensive sampling of basidiomycete genomes demonstrates inadequacy of the white-rot/brown-rot paradigm for wood decay fungi.</title>
        <authorList>
            <person name="Riley R."/>
            <person name="Salamov A.A."/>
            <person name="Brown D.W."/>
            <person name="Nagy L.G."/>
            <person name="Floudas D."/>
            <person name="Held B.W."/>
            <person name="Levasseur A."/>
            <person name="Lombard V."/>
            <person name="Morin E."/>
            <person name="Otillar R."/>
            <person name="Lindquist E.A."/>
            <person name="Sun H."/>
            <person name="LaButti K.M."/>
            <person name="Schmutz J."/>
            <person name="Jabbour D."/>
            <person name="Luo H."/>
            <person name="Baker S.E."/>
            <person name="Pisabarro A.G."/>
            <person name="Walton J.D."/>
            <person name="Blanchette R.A."/>
            <person name="Henrissat B."/>
            <person name="Martin F."/>
            <person name="Cullen D."/>
            <person name="Hibbett D.S."/>
            <person name="Grigoriev I.V."/>
        </authorList>
    </citation>
    <scope>NUCLEOTIDE SEQUENCE [LARGE SCALE GENOMIC DNA]</scope>
    <source>
        <strain evidence="3">CBS 339.88</strain>
    </source>
</reference>
<keyword evidence="1" id="KW-0472">Membrane</keyword>
<accession>A0A067TF11</accession>
<protein>
    <submittedName>
        <fullName evidence="2">Uncharacterized protein</fullName>
    </submittedName>
</protein>
<sequence>MFAIVPVLVIMSACSFSLLLIVLYRRIRVDIKKEKQATMNKDLEQCGVPGLVPESSNQGPPGILFPPGLVPPCSHCQGILNSQSKRSSSDFTRVGTVE</sequence>
<keyword evidence="3" id="KW-1185">Reference proteome</keyword>
<dbReference type="HOGENOM" id="CLU_2333731_0_0_1"/>
<gene>
    <name evidence="2" type="ORF">GALMADRAFT_407772</name>
</gene>
<feature type="transmembrane region" description="Helical" evidence="1">
    <location>
        <begin position="6"/>
        <end position="24"/>
    </location>
</feature>
<evidence type="ECO:0000313" key="2">
    <source>
        <dbReference type="EMBL" id="KDR77563.1"/>
    </source>
</evidence>
<name>A0A067TF11_GALM3</name>
<dbReference type="Proteomes" id="UP000027222">
    <property type="component" value="Unassembled WGS sequence"/>
</dbReference>
<organism evidence="2 3">
    <name type="scientific">Galerina marginata (strain CBS 339.88)</name>
    <dbReference type="NCBI Taxonomy" id="685588"/>
    <lineage>
        <taxon>Eukaryota</taxon>
        <taxon>Fungi</taxon>
        <taxon>Dikarya</taxon>
        <taxon>Basidiomycota</taxon>
        <taxon>Agaricomycotina</taxon>
        <taxon>Agaricomycetes</taxon>
        <taxon>Agaricomycetidae</taxon>
        <taxon>Agaricales</taxon>
        <taxon>Agaricineae</taxon>
        <taxon>Strophariaceae</taxon>
        <taxon>Galerina</taxon>
    </lineage>
</organism>
<keyword evidence="1" id="KW-0812">Transmembrane</keyword>
<keyword evidence="1" id="KW-1133">Transmembrane helix</keyword>
<proteinExistence type="predicted"/>
<evidence type="ECO:0000313" key="3">
    <source>
        <dbReference type="Proteomes" id="UP000027222"/>
    </source>
</evidence>
<dbReference type="AlphaFoldDB" id="A0A067TF11"/>
<dbReference type="EMBL" id="KL142376">
    <property type="protein sequence ID" value="KDR77563.1"/>
    <property type="molecule type" value="Genomic_DNA"/>
</dbReference>